<feature type="compositionally biased region" description="Basic and acidic residues" evidence="1">
    <location>
        <begin position="79"/>
        <end position="89"/>
    </location>
</feature>
<evidence type="ECO:0000313" key="3">
    <source>
        <dbReference type="Proteomes" id="UP000054937"/>
    </source>
</evidence>
<accession>A0A0V0QFF2</accession>
<name>A0A0V0QFF2_PSEPJ</name>
<organism evidence="2 3">
    <name type="scientific">Pseudocohnilembus persalinus</name>
    <name type="common">Ciliate</name>
    <dbReference type="NCBI Taxonomy" id="266149"/>
    <lineage>
        <taxon>Eukaryota</taxon>
        <taxon>Sar</taxon>
        <taxon>Alveolata</taxon>
        <taxon>Ciliophora</taxon>
        <taxon>Intramacronucleata</taxon>
        <taxon>Oligohymenophorea</taxon>
        <taxon>Scuticociliatia</taxon>
        <taxon>Philasterida</taxon>
        <taxon>Pseudocohnilembidae</taxon>
        <taxon>Pseudocohnilembus</taxon>
    </lineage>
</organism>
<feature type="compositionally biased region" description="Polar residues" evidence="1">
    <location>
        <begin position="134"/>
        <end position="144"/>
    </location>
</feature>
<protein>
    <submittedName>
        <fullName evidence="2">Uncharacterized protein</fullName>
    </submittedName>
</protein>
<sequence length="144" mass="17144">MDNCNFTEDNLAIMYKLMKFQNKQLQSLISQQEQRTKEVIDEYNKKLKAREKIIDQYEQEHGNLDKQEKTLKQLNDQENGVKNKDKYDIFKNNGQDEQNNEQEFEKIDNLSVQNKSSQNNQPVQELEEIPIKCQENSQSENNLQ</sequence>
<feature type="compositionally biased region" description="Polar residues" evidence="1">
    <location>
        <begin position="110"/>
        <end position="123"/>
    </location>
</feature>
<evidence type="ECO:0000256" key="1">
    <source>
        <dbReference type="SAM" id="MobiDB-lite"/>
    </source>
</evidence>
<dbReference type="InParanoid" id="A0A0V0QFF2"/>
<proteinExistence type="predicted"/>
<reference evidence="2 3" key="1">
    <citation type="journal article" date="2015" name="Sci. Rep.">
        <title>Genome of the facultative scuticociliatosis pathogen Pseudocohnilembus persalinus provides insight into its virulence through horizontal gene transfer.</title>
        <authorList>
            <person name="Xiong J."/>
            <person name="Wang G."/>
            <person name="Cheng J."/>
            <person name="Tian M."/>
            <person name="Pan X."/>
            <person name="Warren A."/>
            <person name="Jiang C."/>
            <person name="Yuan D."/>
            <person name="Miao W."/>
        </authorList>
    </citation>
    <scope>NUCLEOTIDE SEQUENCE [LARGE SCALE GENOMIC DNA]</scope>
    <source>
        <strain evidence="2">36N120E</strain>
    </source>
</reference>
<dbReference type="Proteomes" id="UP000054937">
    <property type="component" value="Unassembled WGS sequence"/>
</dbReference>
<keyword evidence="3" id="KW-1185">Reference proteome</keyword>
<gene>
    <name evidence="2" type="ORF">PPERSA_09522</name>
</gene>
<evidence type="ECO:0000313" key="2">
    <source>
        <dbReference type="EMBL" id="KRX00916.1"/>
    </source>
</evidence>
<dbReference type="EMBL" id="LDAU01000180">
    <property type="protein sequence ID" value="KRX00916.1"/>
    <property type="molecule type" value="Genomic_DNA"/>
</dbReference>
<comment type="caution">
    <text evidence="2">The sequence shown here is derived from an EMBL/GenBank/DDBJ whole genome shotgun (WGS) entry which is preliminary data.</text>
</comment>
<feature type="region of interest" description="Disordered" evidence="1">
    <location>
        <begin position="73"/>
        <end position="144"/>
    </location>
</feature>
<dbReference type="AlphaFoldDB" id="A0A0V0QFF2"/>